<keyword evidence="4" id="KW-1185">Reference proteome</keyword>
<evidence type="ECO:0000313" key="3">
    <source>
        <dbReference type="EMBL" id="MCI16603.1"/>
    </source>
</evidence>
<accession>A0A392PWX2</accession>
<dbReference type="Proteomes" id="UP000265520">
    <property type="component" value="Unassembled WGS sequence"/>
</dbReference>
<feature type="domain" description="Putative plant transposon protein" evidence="2">
    <location>
        <begin position="2"/>
        <end position="106"/>
    </location>
</feature>
<dbReference type="Pfam" id="PF20167">
    <property type="entry name" value="Transposase_32"/>
    <property type="match status" value="1"/>
</dbReference>
<comment type="caution">
    <text evidence="3">The sequence shown here is derived from an EMBL/GenBank/DDBJ whole genome shotgun (WGS) entry which is preliminary data.</text>
</comment>
<feature type="non-terminal residue" evidence="3">
    <location>
        <position position="207"/>
    </location>
</feature>
<reference evidence="3 4" key="1">
    <citation type="journal article" date="2018" name="Front. Plant Sci.">
        <title>Red Clover (Trifolium pratense) and Zigzag Clover (T. medium) - A Picture of Genomic Similarities and Differences.</title>
        <authorList>
            <person name="Dluhosova J."/>
            <person name="Istvanek J."/>
            <person name="Nedelnik J."/>
            <person name="Repkova J."/>
        </authorList>
    </citation>
    <scope>NUCLEOTIDE SEQUENCE [LARGE SCALE GENOMIC DNA]</scope>
    <source>
        <strain evidence="4">cv. 10/8</strain>
        <tissue evidence="3">Leaf</tissue>
    </source>
</reference>
<dbReference type="AlphaFoldDB" id="A0A392PWX2"/>
<sequence>MLQTLALPGRDWHYDTQGRRQRLGISDMVPAAKGWAKWMVRNFESCSQESEIIMSRCHVIYTIMRGEAIRVGEMIARSIKCMVSGSESYIGHPFVITTLCRRLHVPSHQGSDILAHPERALGETYFKKAVREWERAVAAAAAGPPPAQQQEQHQAPPYVPQQQQQFTDYQLGMAATAYVQHVRMDWGLPHFSPPLMAAVQAYLSSTL</sequence>
<name>A0A392PWX2_9FABA</name>
<proteinExistence type="predicted"/>
<evidence type="ECO:0000259" key="2">
    <source>
        <dbReference type="Pfam" id="PF20167"/>
    </source>
</evidence>
<feature type="region of interest" description="Disordered" evidence="1">
    <location>
        <begin position="140"/>
        <end position="159"/>
    </location>
</feature>
<protein>
    <recommendedName>
        <fullName evidence="2">Putative plant transposon protein domain-containing protein</fullName>
    </recommendedName>
</protein>
<organism evidence="3 4">
    <name type="scientific">Trifolium medium</name>
    <dbReference type="NCBI Taxonomy" id="97028"/>
    <lineage>
        <taxon>Eukaryota</taxon>
        <taxon>Viridiplantae</taxon>
        <taxon>Streptophyta</taxon>
        <taxon>Embryophyta</taxon>
        <taxon>Tracheophyta</taxon>
        <taxon>Spermatophyta</taxon>
        <taxon>Magnoliopsida</taxon>
        <taxon>eudicotyledons</taxon>
        <taxon>Gunneridae</taxon>
        <taxon>Pentapetalae</taxon>
        <taxon>rosids</taxon>
        <taxon>fabids</taxon>
        <taxon>Fabales</taxon>
        <taxon>Fabaceae</taxon>
        <taxon>Papilionoideae</taxon>
        <taxon>50 kb inversion clade</taxon>
        <taxon>NPAAA clade</taxon>
        <taxon>Hologalegina</taxon>
        <taxon>IRL clade</taxon>
        <taxon>Trifolieae</taxon>
        <taxon>Trifolium</taxon>
    </lineage>
</organism>
<dbReference type="EMBL" id="LXQA010101631">
    <property type="protein sequence ID" value="MCI16603.1"/>
    <property type="molecule type" value="Genomic_DNA"/>
</dbReference>
<evidence type="ECO:0000313" key="4">
    <source>
        <dbReference type="Proteomes" id="UP000265520"/>
    </source>
</evidence>
<dbReference type="InterPro" id="IPR046796">
    <property type="entry name" value="Transposase_32_dom"/>
</dbReference>
<evidence type="ECO:0000256" key="1">
    <source>
        <dbReference type="SAM" id="MobiDB-lite"/>
    </source>
</evidence>